<dbReference type="InterPro" id="IPR000719">
    <property type="entry name" value="Prot_kinase_dom"/>
</dbReference>
<feature type="domain" description="Protein kinase" evidence="2">
    <location>
        <begin position="31"/>
        <end position="308"/>
    </location>
</feature>
<organism evidence="3 4">
    <name type="scientific">Petrolisthes cinctipes</name>
    <name type="common">Flat porcelain crab</name>
    <dbReference type="NCBI Taxonomy" id="88211"/>
    <lineage>
        <taxon>Eukaryota</taxon>
        <taxon>Metazoa</taxon>
        <taxon>Ecdysozoa</taxon>
        <taxon>Arthropoda</taxon>
        <taxon>Crustacea</taxon>
        <taxon>Multicrustacea</taxon>
        <taxon>Malacostraca</taxon>
        <taxon>Eumalacostraca</taxon>
        <taxon>Eucarida</taxon>
        <taxon>Decapoda</taxon>
        <taxon>Pleocyemata</taxon>
        <taxon>Anomura</taxon>
        <taxon>Galatheoidea</taxon>
        <taxon>Porcellanidae</taxon>
        <taxon>Petrolisthes</taxon>
    </lineage>
</organism>
<feature type="region of interest" description="Disordered" evidence="1">
    <location>
        <begin position="284"/>
        <end position="328"/>
    </location>
</feature>
<evidence type="ECO:0000313" key="3">
    <source>
        <dbReference type="EMBL" id="KAK3874704.1"/>
    </source>
</evidence>
<dbReference type="InterPro" id="IPR011009">
    <property type="entry name" value="Kinase-like_dom_sf"/>
</dbReference>
<feature type="region of interest" description="Disordered" evidence="1">
    <location>
        <begin position="388"/>
        <end position="421"/>
    </location>
</feature>
<dbReference type="SUPFAM" id="SSF56112">
    <property type="entry name" value="Protein kinase-like (PK-like)"/>
    <property type="match status" value="1"/>
</dbReference>
<gene>
    <name evidence="3" type="ORF">Pcinc_020376</name>
</gene>
<feature type="compositionally biased region" description="Acidic residues" evidence="1">
    <location>
        <begin position="407"/>
        <end position="421"/>
    </location>
</feature>
<accession>A0AAE1KJ62</accession>
<protein>
    <recommendedName>
        <fullName evidence="2">Protein kinase domain-containing protein</fullName>
    </recommendedName>
</protein>
<dbReference type="EMBL" id="JAWQEG010002074">
    <property type="protein sequence ID" value="KAK3874704.1"/>
    <property type="molecule type" value="Genomic_DNA"/>
</dbReference>
<evidence type="ECO:0000313" key="4">
    <source>
        <dbReference type="Proteomes" id="UP001286313"/>
    </source>
</evidence>
<proteinExistence type="predicted"/>
<dbReference type="InterPro" id="IPR051681">
    <property type="entry name" value="Ser/Thr_Kinases-Pseudokinases"/>
</dbReference>
<sequence>MDSSVGTFKKESRKCKFESLLQPFSVLLDKIKIIRELDRGSSGEVKIAEYKGQIVCVKMGFDPSLVNNYIREASILFKLRGVGGVPLLYTAASDYPLIVMEYVRGRTLLDIFRKLTKVDIPFVIDLFYKLGRSLSYLHLAGYIHNDVNYNNIIFESKSEIVRIIDLGVCCPNGTVGHISKQDMKPAQKMQMFKLFSHFAPEVYFGLASTPAGDVFSLGRMLEELIEDIEMKSMIRDLPMGLRLMVANMVHVLPEKRPSLVTVIKVLRAYVPNLSRQIEQEVQESLNEQLSAEGSEVLEEEDRRSDEVYDTDEQYSSAEGSEVLEEEGRLSDEVYDTYEPYSSAEGSVVLEEDLLPSDEQYVTDVQYTSFDGSMLQEEDDEYVTDVQYTSAEGSRLQEEEGLLSNEQYDTDEQDWLNEDNLM</sequence>
<keyword evidence="4" id="KW-1185">Reference proteome</keyword>
<dbReference type="GO" id="GO:0005524">
    <property type="term" value="F:ATP binding"/>
    <property type="evidence" value="ECO:0007669"/>
    <property type="project" value="InterPro"/>
</dbReference>
<reference evidence="3" key="1">
    <citation type="submission" date="2023-10" db="EMBL/GenBank/DDBJ databases">
        <title>Genome assemblies of two species of porcelain crab, Petrolisthes cinctipes and Petrolisthes manimaculis (Anomura: Porcellanidae).</title>
        <authorList>
            <person name="Angst P."/>
        </authorList>
    </citation>
    <scope>NUCLEOTIDE SEQUENCE</scope>
    <source>
        <strain evidence="3">PB745_01</strain>
        <tissue evidence="3">Gill</tissue>
    </source>
</reference>
<dbReference type="AlphaFoldDB" id="A0AAE1KJ62"/>
<dbReference type="GO" id="GO:0004674">
    <property type="term" value="F:protein serine/threonine kinase activity"/>
    <property type="evidence" value="ECO:0007669"/>
    <property type="project" value="TreeGrafter"/>
</dbReference>
<evidence type="ECO:0000259" key="2">
    <source>
        <dbReference type="PROSITE" id="PS50011"/>
    </source>
</evidence>
<dbReference type="Pfam" id="PF00069">
    <property type="entry name" value="Pkinase"/>
    <property type="match status" value="1"/>
</dbReference>
<dbReference type="PANTHER" id="PTHR44329">
    <property type="entry name" value="SERINE/THREONINE-PROTEIN KINASE TNNI3K-RELATED"/>
    <property type="match status" value="1"/>
</dbReference>
<dbReference type="PANTHER" id="PTHR44329:SF289">
    <property type="entry name" value="SERINE_THREONINE-PROTEIN KINASE VIK"/>
    <property type="match status" value="1"/>
</dbReference>
<comment type="caution">
    <text evidence="3">The sequence shown here is derived from an EMBL/GenBank/DDBJ whole genome shotgun (WGS) entry which is preliminary data.</text>
</comment>
<dbReference type="Gene3D" id="1.10.510.10">
    <property type="entry name" value="Transferase(Phosphotransferase) domain 1"/>
    <property type="match status" value="1"/>
</dbReference>
<dbReference type="Proteomes" id="UP001286313">
    <property type="component" value="Unassembled WGS sequence"/>
</dbReference>
<evidence type="ECO:0000256" key="1">
    <source>
        <dbReference type="SAM" id="MobiDB-lite"/>
    </source>
</evidence>
<name>A0AAE1KJ62_PETCI</name>
<dbReference type="PROSITE" id="PS50011">
    <property type="entry name" value="PROTEIN_KINASE_DOM"/>
    <property type="match status" value="1"/>
</dbReference>